<protein>
    <submittedName>
        <fullName evidence="1">Uncharacterized protein</fullName>
    </submittedName>
</protein>
<name>X1EQ15_9ZZZZ</name>
<reference evidence="1" key="1">
    <citation type="journal article" date="2014" name="Front. Microbiol.">
        <title>High frequency of phylogenetically diverse reductive dehalogenase-homologous genes in deep subseafloor sedimentary metagenomes.</title>
        <authorList>
            <person name="Kawai M."/>
            <person name="Futagami T."/>
            <person name="Toyoda A."/>
            <person name="Takaki Y."/>
            <person name="Nishi S."/>
            <person name="Hori S."/>
            <person name="Arai W."/>
            <person name="Tsubouchi T."/>
            <person name="Morono Y."/>
            <person name="Uchiyama I."/>
            <person name="Ito T."/>
            <person name="Fujiyama A."/>
            <person name="Inagaki F."/>
            <person name="Takami H."/>
        </authorList>
    </citation>
    <scope>NUCLEOTIDE SEQUENCE</scope>
    <source>
        <strain evidence="1">Expedition CK06-06</strain>
    </source>
</reference>
<dbReference type="EMBL" id="BARU01010642">
    <property type="protein sequence ID" value="GAH35451.1"/>
    <property type="molecule type" value="Genomic_DNA"/>
</dbReference>
<evidence type="ECO:0000313" key="1">
    <source>
        <dbReference type="EMBL" id="GAH35451.1"/>
    </source>
</evidence>
<feature type="non-terminal residue" evidence="1">
    <location>
        <position position="43"/>
    </location>
</feature>
<sequence>MRKKKIILLLISFLLFIVVLSHFQNDPSFNYQNQTKNETPQLS</sequence>
<dbReference type="AlphaFoldDB" id="X1EQ15"/>
<comment type="caution">
    <text evidence="1">The sequence shown here is derived from an EMBL/GenBank/DDBJ whole genome shotgun (WGS) entry which is preliminary data.</text>
</comment>
<accession>X1EQ15</accession>
<proteinExistence type="predicted"/>
<organism evidence="1">
    <name type="scientific">marine sediment metagenome</name>
    <dbReference type="NCBI Taxonomy" id="412755"/>
    <lineage>
        <taxon>unclassified sequences</taxon>
        <taxon>metagenomes</taxon>
        <taxon>ecological metagenomes</taxon>
    </lineage>
</organism>
<gene>
    <name evidence="1" type="ORF">S03H2_20235</name>
</gene>